<evidence type="ECO:0000313" key="3">
    <source>
        <dbReference type="Proteomes" id="UP001152622"/>
    </source>
</evidence>
<evidence type="ECO:0000313" key="2">
    <source>
        <dbReference type="EMBL" id="KAJ8371048.1"/>
    </source>
</evidence>
<reference evidence="2" key="1">
    <citation type="journal article" date="2023" name="Science">
        <title>Genome structures resolve the early diversification of teleost fishes.</title>
        <authorList>
            <person name="Parey E."/>
            <person name="Louis A."/>
            <person name="Montfort J."/>
            <person name="Bouchez O."/>
            <person name="Roques C."/>
            <person name="Iampietro C."/>
            <person name="Lluch J."/>
            <person name="Castinel A."/>
            <person name="Donnadieu C."/>
            <person name="Desvignes T."/>
            <person name="Floi Bucao C."/>
            <person name="Jouanno E."/>
            <person name="Wen M."/>
            <person name="Mejri S."/>
            <person name="Dirks R."/>
            <person name="Jansen H."/>
            <person name="Henkel C."/>
            <person name="Chen W.J."/>
            <person name="Zahm M."/>
            <person name="Cabau C."/>
            <person name="Klopp C."/>
            <person name="Thompson A.W."/>
            <person name="Robinson-Rechavi M."/>
            <person name="Braasch I."/>
            <person name="Lecointre G."/>
            <person name="Bobe J."/>
            <person name="Postlethwait J.H."/>
            <person name="Berthelot C."/>
            <person name="Roest Crollius H."/>
            <person name="Guiguen Y."/>
        </authorList>
    </citation>
    <scope>NUCLEOTIDE SEQUENCE</scope>
    <source>
        <strain evidence="2">WJC10195</strain>
    </source>
</reference>
<dbReference type="EMBL" id="JAINUF010000003">
    <property type="protein sequence ID" value="KAJ8371048.1"/>
    <property type="molecule type" value="Genomic_DNA"/>
</dbReference>
<protein>
    <submittedName>
        <fullName evidence="2">Uncharacterized protein</fullName>
    </submittedName>
</protein>
<comment type="caution">
    <text evidence="2">The sequence shown here is derived from an EMBL/GenBank/DDBJ whole genome shotgun (WGS) entry which is preliminary data.</text>
</comment>
<dbReference type="Proteomes" id="UP001152622">
    <property type="component" value="Chromosome 3"/>
</dbReference>
<dbReference type="AlphaFoldDB" id="A0A9Q1G085"/>
<evidence type="ECO:0000256" key="1">
    <source>
        <dbReference type="SAM" id="MobiDB-lite"/>
    </source>
</evidence>
<accession>A0A9Q1G085</accession>
<organism evidence="2 3">
    <name type="scientific">Synaphobranchus kaupii</name>
    <name type="common">Kaup's arrowtooth eel</name>
    <dbReference type="NCBI Taxonomy" id="118154"/>
    <lineage>
        <taxon>Eukaryota</taxon>
        <taxon>Metazoa</taxon>
        <taxon>Chordata</taxon>
        <taxon>Craniata</taxon>
        <taxon>Vertebrata</taxon>
        <taxon>Euteleostomi</taxon>
        <taxon>Actinopterygii</taxon>
        <taxon>Neopterygii</taxon>
        <taxon>Teleostei</taxon>
        <taxon>Anguilliformes</taxon>
        <taxon>Synaphobranchidae</taxon>
        <taxon>Synaphobranchus</taxon>
    </lineage>
</organism>
<feature type="region of interest" description="Disordered" evidence="1">
    <location>
        <begin position="26"/>
        <end position="56"/>
    </location>
</feature>
<gene>
    <name evidence="2" type="ORF">SKAU_G00110760</name>
</gene>
<keyword evidence="3" id="KW-1185">Reference proteome</keyword>
<proteinExistence type="predicted"/>
<name>A0A9Q1G085_SYNKA</name>
<sequence>MQSAGRVSQVDFFKAGGGSRCDVAVGARRKGKELTPLRPTRTPAAKRPSTPPLRRLTFKGPAACVAHIRGSSRPTPDQTRMSTL</sequence>